<proteinExistence type="predicted"/>
<organism evidence="1 2">
    <name type="scientific">Alteromonas australica</name>
    <dbReference type="NCBI Taxonomy" id="589873"/>
    <lineage>
        <taxon>Bacteria</taxon>
        <taxon>Pseudomonadati</taxon>
        <taxon>Pseudomonadota</taxon>
        <taxon>Gammaproteobacteria</taxon>
        <taxon>Alteromonadales</taxon>
        <taxon>Alteromonadaceae</taxon>
        <taxon>Alteromonas/Salinimonas group</taxon>
        <taxon>Alteromonas</taxon>
    </lineage>
</organism>
<accession>A0A350P6F6</accession>
<dbReference type="Proteomes" id="UP000263517">
    <property type="component" value="Unassembled WGS sequence"/>
</dbReference>
<dbReference type="EMBL" id="DNAN01000500">
    <property type="protein sequence ID" value="HAW76873.1"/>
    <property type="molecule type" value="Genomic_DNA"/>
</dbReference>
<gene>
    <name evidence="1" type="ORF">DCW74_14210</name>
</gene>
<sequence>MPSQADPRPNYRIEMNRAINPKSDPFTKERITDRILKRRAQFVRSQAAKDPSQRPQQLGDLIRVDAVSGASEVAVYRCNANPPSLYIAYDCPRDSFFDNVNDQEGQKLLLQAQEIIKMLKNSGVYAKASAIYYVSDLRCPMAQRVAQRMSQLNSDKPGGLMVV</sequence>
<comment type="caution">
    <text evidence="1">The sequence shown here is derived from an EMBL/GenBank/DDBJ whole genome shotgun (WGS) entry which is preliminary data.</text>
</comment>
<protein>
    <submittedName>
        <fullName evidence="1">Uncharacterized protein</fullName>
    </submittedName>
</protein>
<evidence type="ECO:0000313" key="1">
    <source>
        <dbReference type="EMBL" id="HAW76873.1"/>
    </source>
</evidence>
<name>A0A350P6F6_9ALTE</name>
<reference evidence="1 2" key="1">
    <citation type="journal article" date="2018" name="Nat. Biotechnol.">
        <title>A standardized bacterial taxonomy based on genome phylogeny substantially revises the tree of life.</title>
        <authorList>
            <person name="Parks D.H."/>
            <person name="Chuvochina M."/>
            <person name="Waite D.W."/>
            <person name="Rinke C."/>
            <person name="Skarshewski A."/>
            <person name="Chaumeil P.A."/>
            <person name="Hugenholtz P."/>
        </authorList>
    </citation>
    <scope>NUCLEOTIDE SEQUENCE [LARGE SCALE GENOMIC DNA]</scope>
    <source>
        <strain evidence="1">UBA11978</strain>
    </source>
</reference>
<dbReference type="AlphaFoldDB" id="A0A350P6F6"/>
<evidence type="ECO:0000313" key="2">
    <source>
        <dbReference type="Proteomes" id="UP000263517"/>
    </source>
</evidence>